<sequence length="64" mass="7402">MVAVFSAVVLSDFYLFSGRFKTALFYSALFCFFVCFIWRRIVPPFLFQNAGSDFSDGMVMKKSF</sequence>
<reference evidence="1 2" key="1">
    <citation type="submission" date="2017-06" db="EMBL/GenBank/DDBJ databases">
        <title>Neisseria chenwenguii sp. nov., isolated from the intestinal contents of Tibetan Plateau Pika in Yushu, Qinghai Province, China.</title>
        <authorList>
            <person name="Zhang G."/>
        </authorList>
    </citation>
    <scope>NUCLEOTIDE SEQUENCE [LARGE SCALE GENOMIC DNA]</scope>
    <source>
        <strain evidence="1 2">10023</strain>
    </source>
</reference>
<dbReference type="EMBL" id="CP022278">
    <property type="protein sequence ID" value="ASK27264.1"/>
    <property type="molecule type" value="Genomic_DNA"/>
</dbReference>
<organism evidence="1 2">
    <name type="scientific">Neisseria chenwenguii</name>
    <dbReference type="NCBI Taxonomy" id="1853278"/>
    <lineage>
        <taxon>Bacteria</taxon>
        <taxon>Pseudomonadati</taxon>
        <taxon>Pseudomonadota</taxon>
        <taxon>Betaproteobacteria</taxon>
        <taxon>Neisseriales</taxon>
        <taxon>Neisseriaceae</taxon>
        <taxon>Neisseria</taxon>
    </lineage>
</organism>
<dbReference type="Proteomes" id="UP000198238">
    <property type="component" value="Chromosome"/>
</dbReference>
<evidence type="ECO:0000313" key="2">
    <source>
        <dbReference type="Proteomes" id="UP000198238"/>
    </source>
</evidence>
<gene>
    <name evidence="1" type="ORF">BG910_05490</name>
</gene>
<protein>
    <submittedName>
        <fullName evidence="1">Uncharacterized protein</fullName>
    </submittedName>
</protein>
<dbReference type="AlphaFoldDB" id="A0A220S1C3"/>
<keyword evidence="2" id="KW-1185">Reference proteome</keyword>
<proteinExistence type="predicted"/>
<accession>A0A220S1C3</accession>
<dbReference type="KEGG" id="nei:BG910_05490"/>
<evidence type="ECO:0000313" key="1">
    <source>
        <dbReference type="EMBL" id="ASK27264.1"/>
    </source>
</evidence>
<name>A0A220S1C3_9NEIS</name>